<dbReference type="Proteomes" id="UP000004471">
    <property type="component" value="Unassembled WGS sequence"/>
</dbReference>
<dbReference type="AlphaFoldDB" id="F3G136"/>
<protein>
    <submittedName>
        <fullName evidence="1">Putative Phenylalanine racemase (ATP-hydrolyzing)</fullName>
    </submittedName>
</protein>
<name>F3G136_PSESX</name>
<evidence type="ECO:0000313" key="2">
    <source>
        <dbReference type="Proteomes" id="UP000004471"/>
    </source>
</evidence>
<accession>F3G136</accession>
<comment type="caution">
    <text evidence="1">The sequence shown here is derived from an EMBL/GenBank/DDBJ whole genome shotgun (WGS) entry which is preliminary data.</text>
</comment>
<dbReference type="GO" id="GO:0044550">
    <property type="term" value="P:secondary metabolite biosynthetic process"/>
    <property type="evidence" value="ECO:0007669"/>
    <property type="project" value="TreeGrafter"/>
</dbReference>
<dbReference type="GO" id="GO:0031177">
    <property type="term" value="F:phosphopantetheine binding"/>
    <property type="evidence" value="ECO:0007669"/>
    <property type="project" value="TreeGrafter"/>
</dbReference>
<reference evidence="1 2" key="1">
    <citation type="journal article" date="2011" name="PLoS Pathog.">
        <title>Dynamic evolution of pathogenicity revealed by sequencing and comparative genomics of 19 Pseudomonas syringae isolates.</title>
        <authorList>
            <person name="Baltrus D.A."/>
            <person name="Nishimura M.T."/>
            <person name="Romanchuk A."/>
            <person name="Chang J.H."/>
            <person name="Mukhtar M.S."/>
            <person name="Cherkis K."/>
            <person name="Roach J."/>
            <person name="Grant S.R."/>
            <person name="Jones C.D."/>
            <person name="Dangl J.L."/>
        </authorList>
    </citation>
    <scope>NUCLEOTIDE SEQUENCE [LARGE SCALE GENOMIC DNA]</scope>
    <source>
        <strain evidence="2">M301072PT</strain>
    </source>
</reference>
<dbReference type="PANTHER" id="PTHR45527">
    <property type="entry name" value="NONRIBOSOMAL PEPTIDE SYNTHETASE"/>
    <property type="match status" value="1"/>
</dbReference>
<feature type="non-terminal residue" evidence="1">
    <location>
        <position position="1"/>
    </location>
</feature>
<gene>
    <name evidence="1" type="ORF">PSYJA_46776</name>
</gene>
<dbReference type="EMBL" id="AEAH01004527">
    <property type="protein sequence ID" value="EGH36178.1"/>
    <property type="molecule type" value="Genomic_DNA"/>
</dbReference>
<sequence>WLADGNIEYLGRNDFQVKIRGLRIELGEIEARL</sequence>
<dbReference type="GO" id="GO:0043041">
    <property type="term" value="P:amino acid activation for nonribosomal peptide biosynthetic process"/>
    <property type="evidence" value="ECO:0007669"/>
    <property type="project" value="TreeGrafter"/>
</dbReference>
<dbReference type="SUPFAM" id="SSF56801">
    <property type="entry name" value="Acetyl-CoA synthetase-like"/>
    <property type="match status" value="1"/>
</dbReference>
<organism evidence="1 2">
    <name type="scientific">Pseudomonas syringae pv. japonica str. M301072</name>
    <dbReference type="NCBI Taxonomy" id="629262"/>
    <lineage>
        <taxon>Bacteria</taxon>
        <taxon>Pseudomonadati</taxon>
        <taxon>Pseudomonadota</taxon>
        <taxon>Gammaproteobacteria</taxon>
        <taxon>Pseudomonadales</taxon>
        <taxon>Pseudomonadaceae</taxon>
        <taxon>Pseudomonas</taxon>
        <taxon>Pseudomonas syringae</taxon>
    </lineage>
</organism>
<evidence type="ECO:0000313" key="1">
    <source>
        <dbReference type="EMBL" id="EGH36178.1"/>
    </source>
</evidence>
<dbReference type="PANTHER" id="PTHR45527:SF14">
    <property type="entry name" value="PLIPASTATIN SYNTHASE SUBUNIT B"/>
    <property type="match status" value="1"/>
</dbReference>
<feature type="non-terminal residue" evidence="1">
    <location>
        <position position="33"/>
    </location>
</feature>
<dbReference type="InterPro" id="IPR045851">
    <property type="entry name" value="AMP-bd_C_sf"/>
</dbReference>
<proteinExistence type="predicted"/>
<dbReference type="Gene3D" id="3.30.300.30">
    <property type="match status" value="1"/>
</dbReference>
<dbReference type="GO" id="GO:0005829">
    <property type="term" value="C:cytosol"/>
    <property type="evidence" value="ECO:0007669"/>
    <property type="project" value="TreeGrafter"/>
</dbReference>